<feature type="signal peptide" evidence="1">
    <location>
        <begin position="1"/>
        <end position="18"/>
    </location>
</feature>
<evidence type="ECO:0000313" key="5">
    <source>
        <dbReference type="RefSeq" id="XP_002731029.1"/>
    </source>
</evidence>
<reference evidence="4 5" key="1">
    <citation type="submission" date="2025-05" db="UniProtKB">
        <authorList>
            <consortium name="RefSeq"/>
        </authorList>
    </citation>
    <scope>IDENTIFICATION</scope>
    <source>
        <tissue evidence="4 5">Testes</tissue>
    </source>
</reference>
<evidence type="ECO:0000256" key="1">
    <source>
        <dbReference type="SAM" id="SignalP"/>
    </source>
</evidence>
<evidence type="ECO:0000259" key="2">
    <source>
        <dbReference type="PROSITE" id="PS50041"/>
    </source>
</evidence>
<protein>
    <submittedName>
        <fullName evidence="4">Tetranectin-like protein-like isoform 1</fullName>
    </submittedName>
    <submittedName>
        <fullName evidence="5">Tetranectin-like protein-like isoform 2</fullName>
    </submittedName>
</protein>
<dbReference type="InterPro" id="IPR001304">
    <property type="entry name" value="C-type_lectin-like"/>
</dbReference>
<evidence type="ECO:0000313" key="4">
    <source>
        <dbReference type="RefSeq" id="XP_002731028.1"/>
    </source>
</evidence>
<gene>
    <name evidence="4 5" type="primary">LOC100375258</name>
</gene>
<dbReference type="InterPro" id="IPR016187">
    <property type="entry name" value="CTDL_fold"/>
</dbReference>
<organism evidence="3 5">
    <name type="scientific">Saccoglossus kowalevskii</name>
    <name type="common">Acorn worm</name>
    <dbReference type="NCBI Taxonomy" id="10224"/>
    <lineage>
        <taxon>Eukaryota</taxon>
        <taxon>Metazoa</taxon>
        <taxon>Hemichordata</taxon>
        <taxon>Enteropneusta</taxon>
        <taxon>Harrimaniidae</taxon>
        <taxon>Saccoglossus</taxon>
    </lineage>
</organism>
<feature type="chain" id="PRO_5045020990" evidence="1">
    <location>
        <begin position="19"/>
        <end position="185"/>
    </location>
</feature>
<evidence type="ECO:0000313" key="3">
    <source>
        <dbReference type="Proteomes" id="UP000694865"/>
    </source>
</evidence>
<dbReference type="Pfam" id="PF00059">
    <property type="entry name" value="Lectin_C"/>
    <property type="match status" value="1"/>
</dbReference>
<dbReference type="SUPFAM" id="SSF56436">
    <property type="entry name" value="C-type lectin-like"/>
    <property type="match status" value="1"/>
</dbReference>
<proteinExistence type="predicted"/>
<dbReference type="PROSITE" id="PS50041">
    <property type="entry name" value="C_TYPE_LECTIN_2"/>
    <property type="match status" value="1"/>
</dbReference>
<dbReference type="CDD" id="cd00037">
    <property type="entry name" value="CLECT"/>
    <property type="match status" value="1"/>
</dbReference>
<dbReference type="RefSeq" id="XP_002731028.1">
    <property type="nucleotide sequence ID" value="XM_002730982.1"/>
</dbReference>
<dbReference type="Gene3D" id="3.10.100.10">
    <property type="entry name" value="Mannose-Binding Protein A, subunit A"/>
    <property type="match status" value="1"/>
</dbReference>
<dbReference type="GeneID" id="100375258"/>
<dbReference type="InterPro" id="IPR016186">
    <property type="entry name" value="C-type_lectin-like/link_sf"/>
</dbReference>
<keyword evidence="3" id="KW-1185">Reference proteome</keyword>
<name>A0ABM0GJ76_SACKO</name>
<sequence>MKLQCVIIVVLFVSSTYGVDLIQLSGENDVCDPVSGIRYKFFYESKSTWTVAVDDCFADGGQLATVNYLGLHKRIRRYINSQPNIVNPLGDGYWINGNDRMAEGYHVLLDGAPLTYTEGWHSEEVGGVNITQPNNNVARDCHGQDCLQLWQRPKNVPGKLPSWNLDDEYCFELKSYLCEYPGTAC</sequence>
<keyword evidence="1" id="KW-0732">Signal</keyword>
<accession>A0ABM0GJ76</accession>
<feature type="domain" description="C-type lectin" evidence="2">
    <location>
        <begin position="34"/>
        <end position="179"/>
    </location>
</feature>
<dbReference type="Proteomes" id="UP000694865">
    <property type="component" value="Unplaced"/>
</dbReference>
<dbReference type="RefSeq" id="XP_002731029.1">
    <property type="nucleotide sequence ID" value="XM_002730983.1"/>
</dbReference>